<protein>
    <submittedName>
        <fullName evidence="2">Uncharacterized protein</fullName>
    </submittedName>
</protein>
<evidence type="ECO:0000256" key="1">
    <source>
        <dbReference type="SAM" id="MobiDB-lite"/>
    </source>
</evidence>
<gene>
    <name evidence="2" type="ORF">DI569_15095</name>
</gene>
<dbReference type="AlphaFoldDB" id="A0A2W5KYZ4"/>
<feature type="compositionally biased region" description="Pro residues" evidence="1">
    <location>
        <begin position="117"/>
        <end position="127"/>
    </location>
</feature>
<reference evidence="2 3" key="1">
    <citation type="submission" date="2017-08" db="EMBL/GenBank/DDBJ databases">
        <title>Infants hospitalized years apart are colonized by the same room-sourced microbial strains.</title>
        <authorList>
            <person name="Brooks B."/>
            <person name="Olm M.R."/>
            <person name="Firek B.A."/>
            <person name="Baker R."/>
            <person name="Thomas B.C."/>
            <person name="Morowitz M.J."/>
            <person name="Banfield J.F."/>
        </authorList>
    </citation>
    <scope>NUCLEOTIDE SEQUENCE [LARGE SCALE GENOMIC DNA]</scope>
    <source>
        <strain evidence="2">S2_005_003_R2_47</strain>
    </source>
</reference>
<comment type="caution">
    <text evidence="2">The sequence shown here is derived from an EMBL/GenBank/DDBJ whole genome shotgun (WGS) entry which is preliminary data.</text>
</comment>
<name>A0A2W5KYZ4_SPHMC</name>
<feature type="compositionally biased region" description="Basic and acidic residues" evidence="1">
    <location>
        <begin position="133"/>
        <end position="142"/>
    </location>
</feature>
<dbReference type="Proteomes" id="UP000248597">
    <property type="component" value="Unassembled WGS sequence"/>
</dbReference>
<proteinExistence type="predicted"/>
<evidence type="ECO:0000313" key="3">
    <source>
        <dbReference type="Proteomes" id="UP000248597"/>
    </source>
</evidence>
<accession>A0A2W5KYZ4</accession>
<feature type="region of interest" description="Disordered" evidence="1">
    <location>
        <begin position="107"/>
        <end position="142"/>
    </location>
</feature>
<evidence type="ECO:0000313" key="2">
    <source>
        <dbReference type="EMBL" id="PZQ20578.1"/>
    </source>
</evidence>
<organism evidence="2 3">
    <name type="scientific">Sphingopyxis macrogoltabida</name>
    <name type="common">Sphingomonas macrogoltabidus</name>
    <dbReference type="NCBI Taxonomy" id="33050"/>
    <lineage>
        <taxon>Bacteria</taxon>
        <taxon>Pseudomonadati</taxon>
        <taxon>Pseudomonadota</taxon>
        <taxon>Alphaproteobacteria</taxon>
        <taxon>Sphingomonadales</taxon>
        <taxon>Sphingomonadaceae</taxon>
        <taxon>Sphingopyxis</taxon>
    </lineage>
</organism>
<dbReference type="EMBL" id="QFPJ01000054">
    <property type="protein sequence ID" value="PZQ20578.1"/>
    <property type="molecule type" value="Genomic_DNA"/>
</dbReference>
<sequence>MTLKDLDDAGKDVRAWCFDCARGDRIDAIIWKLFADRGWPMGLADAAPRFRCRQCGSAAAVHLYPATRPYLPPMTATDMAALIFFGARKAAKSSRRDPIIEAAWRTLSAPARQSAQPRPPRPAPPPLRLAWPRPDRPDPESV</sequence>